<gene>
    <name evidence="1" type="ORF">RN001_006769</name>
</gene>
<dbReference type="AlphaFoldDB" id="A0AAN7P8M0"/>
<proteinExistence type="predicted"/>
<evidence type="ECO:0000313" key="1">
    <source>
        <dbReference type="EMBL" id="KAK4883450.1"/>
    </source>
</evidence>
<name>A0AAN7P8M0_9COLE</name>
<sequence length="101" mass="12382">MDYASLSSSEWEEEVKVVASFLTVEDRKYSNRVWLRKDPKRFHMSFRMTMEEFDYLHQLIENDIKKMNTQFHRAITSEEKLAVCLRQYQRNFIFIKIENVH</sequence>
<accession>A0AAN7P8M0</accession>
<keyword evidence="2" id="KW-1185">Reference proteome</keyword>
<organism evidence="1 2">
    <name type="scientific">Aquatica leii</name>
    <dbReference type="NCBI Taxonomy" id="1421715"/>
    <lineage>
        <taxon>Eukaryota</taxon>
        <taxon>Metazoa</taxon>
        <taxon>Ecdysozoa</taxon>
        <taxon>Arthropoda</taxon>
        <taxon>Hexapoda</taxon>
        <taxon>Insecta</taxon>
        <taxon>Pterygota</taxon>
        <taxon>Neoptera</taxon>
        <taxon>Endopterygota</taxon>
        <taxon>Coleoptera</taxon>
        <taxon>Polyphaga</taxon>
        <taxon>Elateriformia</taxon>
        <taxon>Elateroidea</taxon>
        <taxon>Lampyridae</taxon>
        <taxon>Luciolinae</taxon>
        <taxon>Aquatica</taxon>
    </lineage>
</organism>
<dbReference type="Proteomes" id="UP001353858">
    <property type="component" value="Unassembled WGS sequence"/>
</dbReference>
<reference evidence="2" key="1">
    <citation type="submission" date="2023-01" db="EMBL/GenBank/DDBJ databases">
        <title>Key to firefly adult light organ development and bioluminescence: homeobox transcription factors regulate luciferase expression and transportation to peroxisome.</title>
        <authorList>
            <person name="Fu X."/>
        </authorList>
    </citation>
    <scope>NUCLEOTIDE SEQUENCE [LARGE SCALE GENOMIC DNA]</scope>
</reference>
<comment type="caution">
    <text evidence="1">The sequence shown here is derived from an EMBL/GenBank/DDBJ whole genome shotgun (WGS) entry which is preliminary data.</text>
</comment>
<dbReference type="EMBL" id="JARPUR010000002">
    <property type="protein sequence ID" value="KAK4883450.1"/>
    <property type="molecule type" value="Genomic_DNA"/>
</dbReference>
<evidence type="ECO:0000313" key="2">
    <source>
        <dbReference type="Proteomes" id="UP001353858"/>
    </source>
</evidence>
<protein>
    <submittedName>
        <fullName evidence="1">Uncharacterized protein</fullName>
    </submittedName>
</protein>